<dbReference type="PANTHER" id="PTHR11439">
    <property type="entry name" value="GAG-POL-RELATED RETROTRANSPOSON"/>
    <property type="match status" value="1"/>
</dbReference>
<sequence>MGSQFQVSTVLSNGGDSVSCQNSDLISKTTEPTYQLPEKKNRGKPRVQYEADLKAKGKYPINNYISLSRLSEPRVHYVKKLADITVPNSVTEALEDPKWKEAMNEEMQALQKNSNSDHTLFLKLDEGKLIALIVYVDDIIVTKNDVEEQLKLQKYLSQEFEMKDLGDLKYFLGIEVPADTPIEMNHKLCEDMDQEPINKEHYQCLVGRLIYLAQTRPDIAYVVSVVSQFMHSPSVPHRNAVDRILRYLKSTPEKGLMFSKNGDLEVVGYTDADWAGSITDRRSTSYYFTFVGGNLVTWQSKKQNVVSWSTA</sequence>
<evidence type="ECO:0000313" key="3">
    <source>
        <dbReference type="Proteomes" id="UP000694861"/>
    </source>
</evidence>
<keyword evidence="3" id="KW-1185">Reference proteome</keyword>
<reference evidence="3" key="1">
    <citation type="journal article" date="2012" name="Nat. Commun.">
        <title>The genome of Prunus mume.</title>
        <authorList>
            <person name="Zhang Q."/>
            <person name="Chen W."/>
            <person name="Sun L."/>
            <person name="Zhao F."/>
            <person name="Huang B."/>
            <person name="Yang W."/>
            <person name="Tao Y."/>
            <person name="Wang J."/>
            <person name="Yuan Z."/>
            <person name="Fan G."/>
            <person name="Xing Z."/>
            <person name="Han C."/>
            <person name="Pan H."/>
            <person name="Zhong X."/>
            <person name="Shi W."/>
            <person name="Liang X."/>
            <person name="Du D."/>
            <person name="Sun F."/>
            <person name="Xu Z."/>
            <person name="Hao R."/>
            <person name="Lv T."/>
            <person name="Lv Y."/>
            <person name="Zheng Z."/>
            <person name="Sun M."/>
            <person name="Luo L."/>
            <person name="Cai M."/>
            <person name="Gao Y."/>
            <person name="Wang J."/>
            <person name="Yin Y."/>
            <person name="Xu X."/>
            <person name="Cheng T."/>
            <person name="Wang J."/>
        </authorList>
    </citation>
    <scope>NUCLEOTIDE SEQUENCE [LARGE SCALE GENOMIC DNA]</scope>
</reference>
<dbReference type="Pfam" id="PF07727">
    <property type="entry name" value="RVT_2"/>
    <property type="match status" value="1"/>
</dbReference>
<dbReference type="InterPro" id="IPR013103">
    <property type="entry name" value="RVT_2"/>
</dbReference>
<name>A0ABM1LUM9_PRUMU</name>
<protein>
    <submittedName>
        <fullName evidence="4">Uncharacterized mitochondrial protein AtMg00810-like</fullName>
    </submittedName>
</protein>
<evidence type="ECO:0000256" key="1">
    <source>
        <dbReference type="SAM" id="MobiDB-lite"/>
    </source>
</evidence>
<reference evidence="4" key="2">
    <citation type="submission" date="2025-08" db="UniProtKB">
        <authorList>
            <consortium name="RefSeq"/>
        </authorList>
    </citation>
    <scope>IDENTIFICATION</scope>
</reference>
<dbReference type="SUPFAM" id="SSF56672">
    <property type="entry name" value="DNA/RNA polymerases"/>
    <property type="match status" value="1"/>
</dbReference>
<feature type="compositionally biased region" description="Polar residues" evidence="1">
    <location>
        <begin position="1"/>
        <end position="33"/>
    </location>
</feature>
<dbReference type="PANTHER" id="PTHR11439:SF467">
    <property type="entry name" value="INTEGRASE CATALYTIC DOMAIN-CONTAINING PROTEIN"/>
    <property type="match status" value="1"/>
</dbReference>
<gene>
    <name evidence="4" type="primary">LOC107881581</name>
</gene>
<dbReference type="InterPro" id="IPR043502">
    <property type="entry name" value="DNA/RNA_pol_sf"/>
</dbReference>
<accession>A0ABM1LUM9</accession>
<feature type="region of interest" description="Disordered" evidence="1">
    <location>
        <begin position="1"/>
        <end position="45"/>
    </location>
</feature>
<dbReference type="RefSeq" id="XP_016651106.1">
    <property type="nucleotide sequence ID" value="XM_016795620.1"/>
</dbReference>
<dbReference type="CDD" id="cd09272">
    <property type="entry name" value="RNase_HI_RT_Ty1"/>
    <property type="match status" value="1"/>
</dbReference>
<dbReference type="Proteomes" id="UP000694861">
    <property type="component" value="Linkage group LG7"/>
</dbReference>
<feature type="domain" description="Reverse transcriptase Ty1/copia-type" evidence="2">
    <location>
        <begin position="99"/>
        <end position="181"/>
    </location>
</feature>
<evidence type="ECO:0000313" key="4">
    <source>
        <dbReference type="RefSeq" id="XP_016651106.1"/>
    </source>
</evidence>
<organism evidence="3 4">
    <name type="scientific">Prunus mume</name>
    <name type="common">Japanese apricot</name>
    <name type="synonym">Armeniaca mume</name>
    <dbReference type="NCBI Taxonomy" id="102107"/>
    <lineage>
        <taxon>Eukaryota</taxon>
        <taxon>Viridiplantae</taxon>
        <taxon>Streptophyta</taxon>
        <taxon>Embryophyta</taxon>
        <taxon>Tracheophyta</taxon>
        <taxon>Spermatophyta</taxon>
        <taxon>Magnoliopsida</taxon>
        <taxon>eudicotyledons</taxon>
        <taxon>Gunneridae</taxon>
        <taxon>Pentapetalae</taxon>
        <taxon>rosids</taxon>
        <taxon>fabids</taxon>
        <taxon>Rosales</taxon>
        <taxon>Rosaceae</taxon>
        <taxon>Amygdaloideae</taxon>
        <taxon>Amygdaleae</taxon>
        <taxon>Prunus</taxon>
    </lineage>
</organism>
<evidence type="ECO:0000259" key="2">
    <source>
        <dbReference type="Pfam" id="PF07727"/>
    </source>
</evidence>
<dbReference type="GeneID" id="107881581"/>
<proteinExistence type="predicted"/>